<keyword evidence="3" id="KW-1185">Reference proteome</keyword>
<dbReference type="Proteomes" id="UP000295192">
    <property type="component" value="Unassembled WGS sequence"/>
</dbReference>
<sequence>MRGRHLRRRFSLQPSFMKDDSAEDKPKRDKTIEEMHQGNFSIAGVSLTLDILDTAGSYE</sequence>
<proteinExistence type="predicted"/>
<evidence type="ECO:0000256" key="1">
    <source>
        <dbReference type="SAM" id="MobiDB-lite"/>
    </source>
</evidence>
<reference evidence="2 3" key="1">
    <citation type="journal article" date="2019" name="J. Hered.">
        <title>An Improved Genome Assembly for Drosophila navojoa, the Basal Species in the mojavensis Cluster.</title>
        <authorList>
            <person name="Vanderlinde T."/>
            <person name="Dupim E.G."/>
            <person name="Nazario-Yepiz N.O."/>
            <person name="Carvalho A.B."/>
        </authorList>
    </citation>
    <scope>NUCLEOTIDE SEQUENCE [LARGE SCALE GENOMIC DNA]</scope>
    <source>
        <strain evidence="2">Navoj_Jal97</strain>
        <tissue evidence="2">Whole organism</tissue>
    </source>
</reference>
<name>A0A484ASK8_DRONA</name>
<dbReference type="EMBL" id="LSRL02001081">
    <property type="protein sequence ID" value="TDG39394.1"/>
    <property type="molecule type" value="Genomic_DNA"/>
</dbReference>
<gene>
    <name evidence="2" type="ORF">AWZ03_014184</name>
</gene>
<dbReference type="AlphaFoldDB" id="A0A484ASK8"/>
<organism evidence="2 3">
    <name type="scientific">Drosophila navojoa</name>
    <name type="common">Fruit fly</name>
    <dbReference type="NCBI Taxonomy" id="7232"/>
    <lineage>
        <taxon>Eukaryota</taxon>
        <taxon>Metazoa</taxon>
        <taxon>Ecdysozoa</taxon>
        <taxon>Arthropoda</taxon>
        <taxon>Hexapoda</taxon>
        <taxon>Insecta</taxon>
        <taxon>Pterygota</taxon>
        <taxon>Neoptera</taxon>
        <taxon>Endopterygota</taxon>
        <taxon>Diptera</taxon>
        <taxon>Brachycera</taxon>
        <taxon>Muscomorpha</taxon>
        <taxon>Ephydroidea</taxon>
        <taxon>Drosophilidae</taxon>
        <taxon>Drosophila</taxon>
    </lineage>
</organism>
<feature type="region of interest" description="Disordered" evidence="1">
    <location>
        <begin position="1"/>
        <end position="28"/>
    </location>
</feature>
<dbReference type="STRING" id="7232.A0A484ASK8"/>
<protein>
    <submittedName>
        <fullName evidence="2">Uncharacterized protein</fullName>
    </submittedName>
</protein>
<evidence type="ECO:0000313" key="2">
    <source>
        <dbReference type="EMBL" id="TDG39394.1"/>
    </source>
</evidence>
<evidence type="ECO:0000313" key="3">
    <source>
        <dbReference type="Proteomes" id="UP000295192"/>
    </source>
</evidence>
<feature type="compositionally biased region" description="Basic and acidic residues" evidence="1">
    <location>
        <begin position="17"/>
        <end position="28"/>
    </location>
</feature>
<comment type="caution">
    <text evidence="2">The sequence shown here is derived from an EMBL/GenBank/DDBJ whole genome shotgun (WGS) entry which is preliminary data.</text>
</comment>
<feature type="non-terminal residue" evidence="2">
    <location>
        <position position="59"/>
    </location>
</feature>
<feature type="compositionally biased region" description="Basic residues" evidence="1">
    <location>
        <begin position="1"/>
        <end position="10"/>
    </location>
</feature>
<dbReference type="OrthoDB" id="265044at2759"/>
<accession>A0A484ASK8</accession>